<sequence>MAAEVPQTLEYRGGQLNVVHMLEVKIFTNWKKRSMCHIVGIESQFKNILLNGPYVPYIDGQRKPEGQWTGDERKAANFDQRLKSLIVHVLPDDQMNFVINCETEKDFQDSPDDEKDTRSSQEYMNDLEMEFHERTLLAKSKSSSQQKPKPRTTKDFEAKYNKVKAKLALLSSGASTSKSSQVRNQGLVVEAYKWDEEEVSSDDNEMVEVKVLMALADVESGVVGKESKRNGEWVKISMRKCISEQIPNQKEIILGVDQLTEDPSSSGQTDLVFVKSSANNTNVSIPNVERPWLSKVEGFNLPNHDTSRILPPESQAKVTDSLVNVTDSSVTDYDSADESLVCNTHLPPLEKLAGVEPVSRLKTIKSILKSNLTFKAETLKCVTTNEPTSAPAKGNKTVSASKKNSAPAR</sequence>
<evidence type="ECO:0000313" key="3">
    <source>
        <dbReference type="Proteomes" id="UP001151760"/>
    </source>
</evidence>
<name>A0ABQ5AYR1_9ASTR</name>
<evidence type="ECO:0000313" key="2">
    <source>
        <dbReference type="EMBL" id="GJT06254.1"/>
    </source>
</evidence>
<accession>A0ABQ5AYR1</accession>
<evidence type="ECO:0000256" key="1">
    <source>
        <dbReference type="SAM" id="MobiDB-lite"/>
    </source>
</evidence>
<keyword evidence="3" id="KW-1185">Reference proteome</keyword>
<protein>
    <submittedName>
        <fullName evidence="2">Uncharacterized protein</fullName>
    </submittedName>
</protein>
<feature type="compositionally biased region" description="Polar residues" evidence="1">
    <location>
        <begin position="396"/>
        <end position="409"/>
    </location>
</feature>
<comment type="caution">
    <text evidence="2">The sequence shown here is derived from an EMBL/GenBank/DDBJ whole genome shotgun (WGS) entry which is preliminary data.</text>
</comment>
<feature type="region of interest" description="Disordered" evidence="1">
    <location>
        <begin position="383"/>
        <end position="409"/>
    </location>
</feature>
<dbReference type="EMBL" id="BQNB010012652">
    <property type="protein sequence ID" value="GJT06254.1"/>
    <property type="molecule type" value="Genomic_DNA"/>
</dbReference>
<proteinExistence type="predicted"/>
<reference evidence="2" key="1">
    <citation type="journal article" date="2022" name="Int. J. Mol. Sci.">
        <title>Draft Genome of Tanacetum Coccineum: Genomic Comparison of Closely Related Tanacetum-Family Plants.</title>
        <authorList>
            <person name="Yamashiro T."/>
            <person name="Shiraishi A."/>
            <person name="Nakayama K."/>
            <person name="Satake H."/>
        </authorList>
    </citation>
    <scope>NUCLEOTIDE SEQUENCE</scope>
</reference>
<dbReference type="Proteomes" id="UP001151760">
    <property type="component" value="Unassembled WGS sequence"/>
</dbReference>
<reference evidence="2" key="2">
    <citation type="submission" date="2022-01" db="EMBL/GenBank/DDBJ databases">
        <authorList>
            <person name="Yamashiro T."/>
            <person name="Shiraishi A."/>
            <person name="Satake H."/>
            <person name="Nakayama K."/>
        </authorList>
    </citation>
    <scope>NUCLEOTIDE SEQUENCE</scope>
</reference>
<organism evidence="2 3">
    <name type="scientific">Tanacetum coccineum</name>
    <dbReference type="NCBI Taxonomy" id="301880"/>
    <lineage>
        <taxon>Eukaryota</taxon>
        <taxon>Viridiplantae</taxon>
        <taxon>Streptophyta</taxon>
        <taxon>Embryophyta</taxon>
        <taxon>Tracheophyta</taxon>
        <taxon>Spermatophyta</taxon>
        <taxon>Magnoliopsida</taxon>
        <taxon>eudicotyledons</taxon>
        <taxon>Gunneridae</taxon>
        <taxon>Pentapetalae</taxon>
        <taxon>asterids</taxon>
        <taxon>campanulids</taxon>
        <taxon>Asterales</taxon>
        <taxon>Asteraceae</taxon>
        <taxon>Asteroideae</taxon>
        <taxon>Anthemideae</taxon>
        <taxon>Anthemidinae</taxon>
        <taxon>Tanacetum</taxon>
    </lineage>
</organism>
<gene>
    <name evidence="2" type="ORF">Tco_0840716</name>
</gene>
<feature type="region of interest" description="Disordered" evidence="1">
    <location>
        <begin position="137"/>
        <end position="156"/>
    </location>
</feature>